<name>A0A6P4BRN8_ZIZJJ</name>
<dbReference type="RefSeq" id="XP_015901952.3">
    <property type="nucleotide sequence ID" value="XM_016046466.4"/>
</dbReference>
<keyword evidence="1" id="KW-1185">Reference proteome</keyword>
<dbReference type="Proteomes" id="UP001652623">
    <property type="component" value="Chromosome 11"/>
</dbReference>
<proteinExistence type="predicted"/>
<dbReference type="AlphaFoldDB" id="A0A6P4BRN8"/>
<protein>
    <submittedName>
        <fullName evidence="2">Uncharacterized protein LOC107434945</fullName>
    </submittedName>
</protein>
<evidence type="ECO:0000313" key="1">
    <source>
        <dbReference type="Proteomes" id="UP001652623"/>
    </source>
</evidence>
<dbReference type="KEGG" id="zju:107434945"/>
<dbReference type="PANTHER" id="PTHR48237">
    <property type="entry name" value="GAMMA-TUBULIN COMPLEX COMPONENT"/>
    <property type="match status" value="1"/>
</dbReference>
<evidence type="ECO:0000313" key="2">
    <source>
        <dbReference type="RefSeq" id="XP_015901952.3"/>
    </source>
</evidence>
<dbReference type="FunCoup" id="A0A6P4BRN8">
    <property type="interactions" value="559"/>
</dbReference>
<accession>A0A6P4BRN8</accession>
<organism evidence="1 2">
    <name type="scientific">Ziziphus jujuba</name>
    <name type="common">Chinese jujube</name>
    <name type="synonym">Ziziphus sativa</name>
    <dbReference type="NCBI Taxonomy" id="326968"/>
    <lineage>
        <taxon>Eukaryota</taxon>
        <taxon>Viridiplantae</taxon>
        <taxon>Streptophyta</taxon>
        <taxon>Embryophyta</taxon>
        <taxon>Tracheophyta</taxon>
        <taxon>Spermatophyta</taxon>
        <taxon>Magnoliopsida</taxon>
        <taxon>eudicotyledons</taxon>
        <taxon>Gunneridae</taxon>
        <taxon>Pentapetalae</taxon>
        <taxon>rosids</taxon>
        <taxon>fabids</taxon>
        <taxon>Rosales</taxon>
        <taxon>Rhamnaceae</taxon>
        <taxon>Paliureae</taxon>
        <taxon>Ziziphus</taxon>
    </lineage>
</organism>
<sequence>MDDVDEVLRNITLEELGWLCSLSESELDMLICLKLLVLHCATMIGDEELAQKFDLKMLRAIGFILMEYAKKNVESLCPGLANSAAFMDCYNLLKFGGEDILSIKELKTCIGYDSKKRCAKRGLNNKIARSRRKQR</sequence>
<dbReference type="PANTHER" id="PTHR48237:SF1">
    <property type="entry name" value="SPC97_SPC98 FAMILY OF SPINDLE POLE BODY (SBP) COMPONENT"/>
    <property type="match status" value="1"/>
</dbReference>
<reference evidence="2" key="1">
    <citation type="submission" date="2025-08" db="UniProtKB">
        <authorList>
            <consortium name="RefSeq"/>
        </authorList>
    </citation>
    <scope>IDENTIFICATION</scope>
    <source>
        <tissue evidence="2">Seedling</tissue>
    </source>
</reference>
<dbReference type="InParanoid" id="A0A6P4BRN8"/>
<gene>
    <name evidence="2" type="primary">LOC107434945</name>
</gene>
<dbReference type="GeneID" id="107434945"/>